<reference evidence="1" key="1">
    <citation type="journal article" date="2020" name="mSystems">
        <title>Genome- and Community-Level Interaction Insights into Carbon Utilization and Element Cycling Functions of Hydrothermarchaeota in Hydrothermal Sediment.</title>
        <authorList>
            <person name="Zhou Z."/>
            <person name="Liu Y."/>
            <person name="Xu W."/>
            <person name="Pan J."/>
            <person name="Luo Z.H."/>
            <person name="Li M."/>
        </authorList>
    </citation>
    <scope>NUCLEOTIDE SEQUENCE [LARGE SCALE GENOMIC DNA]</scope>
    <source>
        <strain evidence="1">SpSt-853</strain>
    </source>
</reference>
<comment type="caution">
    <text evidence="1">The sequence shown here is derived from an EMBL/GenBank/DDBJ whole genome shotgun (WGS) entry which is preliminary data.</text>
</comment>
<organism evidence="1">
    <name type="scientific">Desulfobacca acetoxidans</name>
    <dbReference type="NCBI Taxonomy" id="60893"/>
    <lineage>
        <taxon>Bacteria</taxon>
        <taxon>Pseudomonadati</taxon>
        <taxon>Thermodesulfobacteriota</taxon>
        <taxon>Desulfobaccia</taxon>
        <taxon>Desulfobaccales</taxon>
        <taxon>Desulfobaccaceae</taxon>
        <taxon>Desulfobacca</taxon>
    </lineage>
</organism>
<dbReference type="AlphaFoldDB" id="A0A7C5EM18"/>
<accession>A0A7C5EM18</accession>
<dbReference type="EMBL" id="DTKJ01000007">
    <property type="protein sequence ID" value="HGZ10722.1"/>
    <property type="molecule type" value="Genomic_DNA"/>
</dbReference>
<name>A0A7C5EM18_9BACT</name>
<protein>
    <submittedName>
        <fullName evidence="1">Uncharacterized protein</fullName>
    </submittedName>
</protein>
<proteinExistence type="predicted"/>
<gene>
    <name evidence="1" type="ORF">ENW48_00715</name>
</gene>
<sequence length="121" mass="13887">MANAKLVWTPPGGTPQSYILPVNFTWDYQELGQDDSDRERALDGTLRSYTRSLKARWVLRFHYIGAEQKDRLTAIKKAQVEIDFYRDSEGGRTFTGVWSNDLDFREVAPGLWSGSIVLEEI</sequence>
<evidence type="ECO:0000313" key="1">
    <source>
        <dbReference type="EMBL" id="HGZ10722.1"/>
    </source>
</evidence>